<keyword evidence="1" id="KW-0812">Transmembrane</keyword>
<keyword evidence="1" id="KW-1133">Transmembrane helix</keyword>
<gene>
    <name evidence="2" type="ORF">GRX01_05915</name>
</gene>
<dbReference type="EMBL" id="WUUS01000003">
    <property type="protein sequence ID" value="MXR40876.1"/>
    <property type="molecule type" value="Genomic_DNA"/>
</dbReference>
<organism evidence="2 3">
    <name type="scientific">Halobaculum saliterrae</name>
    <dbReference type="NCBI Taxonomy" id="2073113"/>
    <lineage>
        <taxon>Archaea</taxon>
        <taxon>Methanobacteriati</taxon>
        <taxon>Methanobacteriota</taxon>
        <taxon>Stenosarchaea group</taxon>
        <taxon>Halobacteria</taxon>
        <taxon>Halobacteriales</taxon>
        <taxon>Haloferacaceae</taxon>
        <taxon>Halobaculum</taxon>
    </lineage>
</organism>
<dbReference type="Proteomes" id="UP000437065">
    <property type="component" value="Unassembled WGS sequence"/>
</dbReference>
<accession>A0A6B0STG0</accession>
<evidence type="ECO:0000313" key="3">
    <source>
        <dbReference type="Proteomes" id="UP000437065"/>
    </source>
</evidence>
<proteinExistence type="predicted"/>
<evidence type="ECO:0000313" key="2">
    <source>
        <dbReference type="EMBL" id="MXR40876.1"/>
    </source>
</evidence>
<dbReference type="RefSeq" id="WP_159664450.1">
    <property type="nucleotide sequence ID" value="NZ_WUUS01000003.1"/>
</dbReference>
<reference evidence="2 3" key="1">
    <citation type="submission" date="2019-12" db="EMBL/GenBank/DDBJ databases">
        <title>Isolation and characterization of three novel carbon monoxide-oxidizing members of Halobacteria from salione crusts and soils.</title>
        <authorList>
            <person name="Myers M.R."/>
            <person name="King G.M."/>
        </authorList>
    </citation>
    <scope>NUCLEOTIDE SEQUENCE [LARGE SCALE GENOMIC DNA]</scope>
    <source>
        <strain evidence="2 3">WSA2</strain>
    </source>
</reference>
<dbReference type="OrthoDB" id="376287at2157"/>
<sequence>MNRRIALPLFGFLTVLAALYVTGALDGVPFADRAVGFLLGLFAVLAMVAGYSFGREYRGDDEETAE</sequence>
<keyword evidence="3" id="KW-1185">Reference proteome</keyword>
<evidence type="ECO:0000256" key="1">
    <source>
        <dbReference type="SAM" id="Phobius"/>
    </source>
</evidence>
<name>A0A6B0STG0_9EURY</name>
<protein>
    <submittedName>
        <fullName evidence="2">Uncharacterized protein</fullName>
    </submittedName>
</protein>
<comment type="caution">
    <text evidence="2">The sequence shown here is derived from an EMBL/GenBank/DDBJ whole genome shotgun (WGS) entry which is preliminary data.</text>
</comment>
<keyword evidence="1" id="KW-0472">Membrane</keyword>
<feature type="transmembrane region" description="Helical" evidence="1">
    <location>
        <begin position="34"/>
        <end position="53"/>
    </location>
</feature>
<dbReference type="AlphaFoldDB" id="A0A6B0STG0"/>